<dbReference type="Proteomes" id="UP000214365">
    <property type="component" value="Unassembled WGS sequence"/>
</dbReference>
<evidence type="ECO:0000313" key="2">
    <source>
        <dbReference type="Proteomes" id="UP000214365"/>
    </source>
</evidence>
<gene>
    <name evidence="1" type="ORF">UA08_03472</name>
</gene>
<comment type="caution">
    <text evidence="1">The sequence shown here is derived from an EMBL/GenBank/DDBJ whole genome shotgun (WGS) entry which is preliminary data.</text>
</comment>
<dbReference type="AlphaFoldDB" id="A0A225AJV3"/>
<proteinExistence type="predicted"/>
<keyword evidence="2" id="KW-1185">Reference proteome</keyword>
<reference evidence="1 2" key="1">
    <citation type="submission" date="2015-06" db="EMBL/GenBank/DDBJ databases">
        <title>Talaromyces atroroseus IBT 11181 draft genome.</title>
        <authorList>
            <person name="Rasmussen K.B."/>
            <person name="Rasmussen S."/>
            <person name="Petersen B."/>
            <person name="Sicheritz-Ponten T."/>
            <person name="Mortensen U.H."/>
            <person name="Thrane U."/>
        </authorList>
    </citation>
    <scope>NUCLEOTIDE SEQUENCE [LARGE SCALE GENOMIC DNA]</scope>
    <source>
        <strain evidence="1 2">IBT 11181</strain>
    </source>
</reference>
<evidence type="ECO:0000313" key="1">
    <source>
        <dbReference type="EMBL" id="OKL61150.1"/>
    </source>
</evidence>
<name>A0A225AJV3_TALAT</name>
<accession>A0A225AJV3</accession>
<dbReference type="GeneID" id="31003227"/>
<organism evidence="1 2">
    <name type="scientific">Talaromyces atroroseus</name>
    <dbReference type="NCBI Taxonomy" id="1441469"/>
    <lineage>
        <taxon>Eukaryota</taxon>
        <taxon>Fungi</taxon>
        <taxon>Dikarya</taxon>
        <taxon>Ascomycota</taxon>
        <taxon>Pezizomycotina</taxon>
        <taxon>Eurotiomycetes</taxon>
        <taxon>Eurotiomycetidae</taxon>
        <taxon>Eurotiales</taxon>
        <taxon>Trichocomaceae</taxon>
        <taxon>Talaromyces</taxon>
        <taxon>Talaromyces sect. Trachyspermi</taxon>
    </lineage>
</organism>
<dbReference type="EMBL" id="LFMY01000004">
    <property type="protein sequence ID" value="OKL61150.1"/>
    <property type="molecule type" value="Genomic_DNA"/>
</dbReference>
<dbReference type="RefSeq" id="XP_020121271.1">
    <property type="nucleotide sequence ID" value="XM_020265775.1"/>
</dbReference>
<sequence length="289" mass="33004">MPLIKGASKTRRVLMRCQLSKYQNVKAESATARSAGDETTTASPPSTRLCTPCPYPTTYVPNIDQFSAHQYTELAFHFHGLIKDLWRKVWFGLYQVQDKHGPSHASQIRKLYAGAGMAELLRSRSNGSGRRLEDMYRLFWGKWEMIGLGDLSTALCEHARGSSHHNRQPALAQLKIYDGIALDNLQYTVMLLKEYEHQVEAISELYRFLQQHQADDTTAEDRRQSTVTHQIFLLREFRQRADTIAAALADLDGQTLVLQRDMDNEAREIHGRLEGIETMVLREEVLSPE</sequence>
<protein>
    <submittedName>
        <fullName evidence="1">Uncharacterized protein</fullName>
    </submittedName>
</protein>
<dbReference type="OrthoDB" id="4226243at2759"/>